<dbReference type="GO" id="GO:0005737">
    <property type="term" value="C:cytoplasm"/>
    <property type="evidence" value="ECO:0007669"/>
    <property type="project" value="TreeGrafter"/>
</dbReference>
<dbReference type="KEGG" id="dpa:109537969"/>
<sequence length="437" mass="50038">MENSYGIGVANRYALLDDELESPETLLQNEPEKELKKKTKITEKENKGKSELPKAKPTANGQKKVIKDLIPSKNQENKRDDNKPAPRPSADGKADRPFKSNINESREDRNNRRNREDRPYNGPSENRDRENRPKFSKPGFTKSTSDNVEYENRNRDRAERGERGGERPERSERGERREGRPIGNRPGGPRGPRRTFDDRRGKREFDRQSGSDKTHGYRGVKPVEKRDGAGAHNWGSTKDLIAAEAERPANSDAEQTWGESDKPEQQNDAEKKEELDADQTPVEEEPKELTLDEWKAQRAGRIKPQYNIRKAGEGEDPSQWKKMFELKKKEKEEAQESDDEEYDVSEYPQRVGRQKHVLEIDIQFNDSRRPGGGRGRGTGRGGRGGTRGVGPRGPPRDRDAVQREGPREERKFREEQVDEKAPRVPKVNDERDFPSLG</sequence>
<feature type="compositionally biased region" description="Basic and acidic residues" evidence="1">
    <location>
        <begin position="310"/>
        <end position="334"/>
    </location>
</feature>
<reference evidence="3" key="2">
    <citation type="submission" date="2024-08" db="UniProtKB">
        <authorList>
            <consortium name="EnsemblMetazoa"/>
        </authorList>
    </citation>
    <scope>IDENTIFICATION</scope>
</reference>
<feature type="compositionally biased region" description="Basic and acidic residues" evidence="1">
    <location>
        <begin position="287"/>
        <end position="296"/>
    </location>
</feature>
<feature type="compositionally biased region" description="Basic and acidic residues" evidence="1">
    <location>
        <begin position="194"/>
        <end position="229"/>
    </location>
</feature>
<dbReference type="PANTHER" id="PTHR12299:SF17">
    <property type="entry name" value="AT19571P-RELATED"/>
    <property type="match status" value="1"/>
</dbReference>
<feature type="region of interest" description="Disordered" evidence="1">
    <location>
        <begin position="23"/>
        <end position="437"/>
    </location>
</feature>
<reference evidence="4" key="1">
    <citation type="journal article" date="2013" name="Genome Biol.">
        <title>Draft genome of the mountain pine beetle, Dendroctonus ponderosae Hopkins, a major forest pest.</title>
        <authorList>
            <person name="Keeling C.I."/>
            <person name="Yuen M.M."/>
            <person name="Liao N.Y."/>
            <person name="Docking T.R."/>
            <person name="Chan S.K."/>
            <person name="Taylor G.A."/>
            <person name="Palmquist D.L."/>
            <person name="Jackman S.D."/>
            <person name="Nguyen A."/>
            <person name="Li M."/>
            <person name="Henderson H."/>
            <person name="Janes J.K."/>
            <person name="Zhao Y."/>
            <person name="Pandoh P."/>
            <person name="Moore R."/>
            <person name="Sperling F.A."/>
            <person name="Huber D.P."/>
            <person name="Birol I."/>
            <person name="Jones S.J."/>
            <person name="Bohlmann J."/>
        </authorList>
    </citation>
    <scope>NUCLEOTIDE SEQUENCE</scope>
</reference>
<dbReference type="GO" id="GO:0003723">
    <property type="term" value="F:RNA binding"/>
    <property type="evidence" value="ECO:0007669"/>
    <property type="project" value="InterPro"/>
</dbReference>
<evidence type="ECO:0000313" key="3">
    <source>
        <dbReference type="EnsemblMetazoa" id="XP_019760532.1"/>
    </source>
</evidence>
<feature type="compositionally biased region" description="Basic and acidic residues" evidence="1">
    <location>
        <begin position="150"/>
        <end position="180"/>
    </location>
</feature>
<dbReference type="EnsemblMetazoa" id="XM_019904973.1">
    <property type="protein sequence ID" value="XP_019760532.1"/>
    <property type="gene ID" value="LOC109537969"/>
</dbReference>
<dbReference type="Proteomes" id="UP000019118">
    <property type="component" value="Unassembled WGS sequence"/>
</dbReference>
<proteinExistence type="predicted"/>
<name>A0AAR5PI19_DENPD</name>
<protein>
    <recommendedName>
        <fullName evidence="2">Hyaluronan/mRNA-binding protein domain-containing protein</fullName>
    </recommendedName>
</protein>
<dbReference type="InterPro" id="IPR006861">
    <property type="entry name" value="HABP4_PAIRBP1-bd"/>
</dbReference>
<feature type="compositionally biased region" description="Acidic residues" evidence="1">
    <location>
        <begin position="275"/>
        <end position="286"/>
    </location>
</feature>
<accession>A0AAR5PI19</accession>
<dbReference type="GO" id="GO:0005634">
    <property type="term" value="C:nucleus"/>
    <property type="evidence" value="ECO:0007669"/>
    <property type="project" value="TreeGrafter"/>
</dbReference>
<gene>
    <name evidence="3" type="primary">109537969</name>
</gene>
<feature type="compositionally biased region" description="Gly residues" evidence="1">
    <location>
        <begin position="370"/>
        <end position="391"/>
    </location>
</feature>
<dbReference type="Pfam" id="PF04774">
    <property type="entry name" value="HABP4_PAI-RBP1"/>
    <property type="match status" value="1"/>
</dbReference>
<dbReference type="InterPro" id="IPR039764">
    <property type="entry name" value="HABP4/SERBP1-like"/>
</dbReference>
<feature type="domain" description="Hyaluronan/mRNA-binding protein" evidence="2">
    <location>
        <begin position="201"/>
        <end position="314"/>
    </location>
</feature>
<dbReference type="SMART" id="SM01233">
    <property type="entry name" value="HABP4_PAI-RBP1"/>
    <property type="match status" value="1"/>
</dbReference>
<evidence type="ECO:0000256" key="1">
    <source>
        <dbReference type="SAM" id="MobiDB-lite"/>
    </source>
</evidence>
<feature type="compositionally biased region" description="Basic and acidic residues" evidence="1">
    <location>
        <begin position="75"/>
        <end position="133"/>
    </location>
</feature>
<feature type="compositionally biased region" description="Basic and acidic residues" evidence="1">
    <location>
        <begin position="259"/>
        <end position="274"/>
    </location>
</feature>
<feature type="compositionally biased region" description="Basic and acidic residues" evidence="1">
    <location>
        <begin position="394"/>
        <end position="437"/>
    </location>
</feature>
<keyword evidence="4" id="KW-1185">Reference proteome</keyword>
<feature type="compositionally biased region" description="Acidic residues" evidence="1">
    <location>
        <begin position="335"/>
        <end position="344"/>
    </location>
</feature>
<evidence type="ECO:0000313" key="4">
    <source>
        <dbReference type="Proteomes" id="UP000019118"/>
    </source>
</evidence>
<dbReference type="AlphaFoldDB" id="A0AAR5PI19"/>
<feature type="compositionally biased region" description="Basic and acidic residues" evidence="1">
    <location>
        <begin position="30"/>
        <end position="54"/>
    </location>
</feature>
<evidence type="ECO:0000259" key="2">
    <source>
        <dbReference type="SMART" id="SM01233"/>
    </source>
</evidence>
<organism evidence="3 4">
    <name type="scientific">Dendroctonus ponderosae</name>
    <name type="common">Mountain pine beetle</name>
    <dbReference type="NCBI Taxonomy" id="77166"/>
    <lineage>
        <taxon>Eukaryota</taxon>
        <taxon>Metazoa</taxon>
        <taxon>Ecdysozoa</taxon>
        <taxon>Arthropoda</taxon>
        <taxon>Hexapoda</taxon>
        <taxon>Insecta</taxon>
        <taxon>Pterygota</taxon>
        <taxon>Neoptera</taxon>
        <taxon>Endopterygota</taxon>
        <taxon>Coleoptera</taxon>
        <taxon>Polyphaga</taxon>
        <taxon>Cucujiformia</taxon>
        <taxon>Curculionidae</taxon>
        <taxon>Scolytinae</taxon>
        <taxon>Dendroctonus</taxon>
    </lineage>
</organism>
<dbReference type="PANTHER" id="PTHR12299">
    <property type="entry name" value="HYALURONIC ACID-BINDING PROTEIN 4"/>
    <property type="match status" value="1"/>
</dbReference>